<name>A0AAV9WZW4_9PEZI</name>
<accession>A0AAV9WZW4</accession>
<protein>
    <submittedName>
        <fullName evidence="1">Uncharacterized protein</fullName>
    </submittedName>
</protein>
<evidence type="ECO:0000313" key="2">
    <source>
        <dbReference type="Proteomes" id="UP001365542"/>
    </source>
</evidence>
<organism evidence="1 2">
    <name type="scientific">Orbilia ellipsospora</name>
    <dbReference type="NCBI Taxonomy" id="2528407"/>
    <lineage>
        <taxon>Eukaryota</taxon>
        <taxon>Fungi</taxon>
        <taxon>Dikarya</taxon>
        <taxon>Ascomycota</taxon>
        <taxon>Pezizomycotina</taxon>
        <taxon>Orbiliomycetes</taxon>
        <taxon>Orbiliales</taxon>
        <taxon>Orbiliaceae</taxon>
        <taxon>Orbilia</taxon>
    </lineage>
</organism>
<comment type="caution">
    <text evidence="1">The sequence shown here is derived from an EMBL/GenBank/DDBJ whole genome shotgun (WGS) entry which is preliminary data.</text>
</comment>
<evidence type="ECO:0000313" key="1">
    <source>
        <dbReference type="EMBL" id="KAK6530197.1"/>
    </source>
</evidence>
<sequence length="104" mass="12165">MPHYQGKRMQARFLQPLIREFNMPLRILKPILIRASNSSALTTKALEPLRRTARSQDISSLRGTEATINIELKNTVVYEVYRHQFKLCLRICRNLQVVNKQVVM</sequence>
<reference evidence="1 2" key="1">
    <citation type="submission" date="2019-10" db="EMBL/GenBank/DDBJ databases">
        <authorList>
            <person name="Palmer J.M."/>
        </authorList>
    </citation>
    <scope>NUCLEOTIDE SEQUENCE [LARGE SCALE GENOMIC DNA]</scope>
    <source>
        <strain evidence="1 2">TWF694</strain>
    </source>
</reference>
<gene>
    <name evidence="1" type="ORF">TWF694_003563</name>
</gene>
<keyword evidence="2" id="KW-1185">Reference proteome</keyword>
<dbReference type="EMBL" id="JAVHJO010000013">
    <property type="protein sequence ID" value="KAK6530197.1"/>
    <property type="molecule type" value="Genomic_DNA"/>
</dbReference>
<dbReference type="Proteomes" id="UP001365542">
    <property type="component" value="Unassembled WGS sequence"/>
</dbReference>
<dbReference type="AlphaFoldDB" id="A0AAV9WZW4"/>
<proteinExistence type="predicted"/>